<dbReference type="AlphaFoldDB" id="A0A6I4ZUT8"/>
<dbReference type="Proteomes" id="UP000468638">
    <property type="component" value="Unassembled WGS sequence"/>
</dbReference>
<evidence type="ECO:0000259" key="1">
    <source>
        <dbReference type="Pfam" id="PF00642"/>
    </source>
</evidence>
<accession>A0A6I4ZUT8</accession>
<reference evidence="2 3" key="1">
    <citation type="submission" date="2019-11" db="EMBL/GenBank/DDBJ databases">
        <title>Genome sequences of 17 halophilic strains isolated from different environments.</title>
        <authorList>
            <person name="Furrow R.E."/>
        </authorList>
    </citation>
    <scope>NUCLEOTIDE SEQUENCE [LARGE SCALE GENOMIC DNA]</scope>
    <source>
        <strain evidence="2 3">22514_16_FS</strain>
    </source>
</reference>
<evidence type="ECO:0000313" key="3">
    <source>
        <dbReference type="Proteomes" id="UP000468638"/>
    </source>
</evidence>
<feature type="domain" description="C3H1-type" evidence="1">
    <location>
        <begin position="4"/>
        <end position="18"/>
    </location>
</feature>
<dbReference type="EMBL" id="WMEQ01000002">
    <property type="protein sequence ID" value="MYL32934.1"/>
    <property type="molecule type" value="Genomic_DNA"/>
</dbReference>
<dbReference type="InterPro" id="IPR000571">
    <property type="entry name" value="Znf_CCCH"/>
</dbReference>
<proteinExistence type="predicted"/>
<name>A0A6I4ZUT8_9BACI</name>
<comment type="caution">
    <text evidence="2">The sequence shown here is derived from an EMBL/GenBank/DDBJ whole genome shotgun (WGS) entry which is preliminary data.</text>
</comment>
<dbReference type="Pfam" id="PF00642">
    <property type="entry name" value="zf-CCCH"/>
    <property type="match status" value="1"/>
</dbReference>
<evidence type="ECO:0000313" key="2">
    <source>
        <dbReference type="EMBL" id="MYL32934.1"/>
    </source>
</evidence>
<protein>
    <recommendedName>
        <fullName evidence="1">C3H1-type domain-containing protein</fullName>
    </recommendedName>
</protein>
<organism evidence="2 3">
    <name type="scientific">Pontibacillus yanchengensis</name>
    <dbReference type="NCBI Taxonomy" id="462910"/>
    <lineage>
        <taxon>Bacteria</taxon>
        <taxon>Bacillati</taxon>
        <taxon>Bacillota</taxon>
        <taxon>Bacilli</taxon>
        <taxon>Bacillales</taxon>
        <taxon>Bacillaceae</taxon>
        <taxon>Pontibacillus</taxon>
    </lineage>
</organism>
<dbReference type="GO" id="GO:0046872">
    <property type="term" value="F:metal ion binding"/>
    <property type="evidence" value="ECO:0007669"/>
    <property type="project" value="InterPro"/>
</dbReference>
<gene>
    <name evidence="2" type="ORF">GLW05_04910</name>
</gene>
<sequence>MKQLMNKRCRYGENCHFASLL</sequence>